<evidence type="ECO:0000256" key="5">
    <source>
        <dbReference type="ARBA" id="ARBA00023054"/>
    </source>
</evidence>
<dbReference type="GO" id="GO:0005875">
    <property type="term" value="C:microtubule associated complex"/>
    <property type="evidence" value="ECO:0007669"/>
    <property type="project" value="TreeGrafter"/>
</dbReference>
<feature type="region of interest" description="Disordered" evidence="7">
    <location>
        <begin position="549"/>
        <end position="598"/>
    </location>
</feature>
<dbReference type="InterPro" id="IPR001752">
    <property type="entry name" value="Kinesin_motor_dom"/>
</dbReference>
<sequence>MYDVTTKPLVAQLFDGYNATVLAYGQTGSGKTYTMGTAFGDEPDGVVPRAVVDIMARRAALLAAGDRDCGVVLSLCEVYNEEVRDLLADRGGGALKVQDAAEGGGVRIAGLSERVVESADAVYALTRDGMRRRATGSTNMNEHSSRSHMILSFRVEVGASADGASSKTCSKLHLVDLAGSERAKRTGATGDRLREGIQINSSLLALGNVIARLVELQGKGGGGRDGHVPYRDSALTRLLSDSLGGTAHTTMIALNTLRWADRATLVKNVAGIHVVVDPKAERLRAAERAELEALRAEARLLRARAEVSARAGPAAADEAAVAVEREKLAAILKVHERDQKRWRRERSEFQRTIGELGKKNAALDRRCGVLRLAIPPEAREAAEAALPVDDDVALVLAEDEARRATGEHLPLDDEGHVLQAARRPPDSDESDGESDDDDDELEQERKLATLALEEKCMDSLKQHYERAIEKLEAEVAALEIERRDLAERTRSTESEAATRVLREKARKLELHIARLRGEARKATGEVQRCAQLKDRAERDARALRAEVEEARKRRGELQRRLQRKDADHAKESRSWKREAKRLQRDNDRVKGEKTKLVQRFARQEQTQARQLAEARAALRRARQNATIAYSAAAKPTQAKRSRSPGPGASRPRAGKALVPEDPDAMPAWLEVELERRADRARGGDAPDDARRPSTDGFAHVDTLEDAVAVLDRLADEAARARAAERDARSAVAERRAQDKAAHRSWLNGERVKYKQRQTLEKQRQSETLNALMAGVHSIVGEAFSPRSEPAADDVAAAAPPPPPPPPPPRPVVVVAGDGDDAPPKAVVAIGANHPHPLPPPDGSPPLSLAQREYESRRARQRNAVPELLAAAAPPPAPPRPPGDAAGLDDLDLKMGDLMTVVAAVRRDRGLPPPDAGPPGDPRALRDVVERNYAKPWQVNAQLAPRAAAANDADAERKRGDYDRPWRVAAPRAPAAADAPPAPPAAAKADQPPPPPGSRFSDVEIAEEIAAREAIGASTKSCRASLDGEYDANDENRTPQIPS</sequence>
<reference evidence="9 10" key="1">
    <citation type="journal article" date="2011" name="Proc. Natl. Acad. Sci. U.S.A.">
        <title>Niche of harmful alga Aureococcus anophagefferens revealed through ecogenomics.</title>
        <authorList>
            <person name="Gobler C.J."/>
            <person name="Berry D.L."/>
            <person name="Dyhrman S.T."/>
            <person name="Wilhelm S.W."/>
            <person name="Salamov A."/>
            <person name="Lobanov A.V."/>
            <person name="Zhang Y."/>
            <person name="Collier J.L."/>
            <person name="Wurch L.L."/>
            <person name="Kustka A.B."/>
            <person name="Dill B.D."/>
            <person name="Shah M."/>
            <person name="VerBerkmoes N.C."/>
            <person name="Kuo A."/>
            <person name="Terry A."/>
            <person name="Pangilinan J."/>
            <person name="Lindquist E.A."/>
            <person name="Lucas S."/>
            <person name="Paulsen I.T."/>
            <person name="Hattenrath-Lehmann T.K."/>
            <person name="Talmage S.C."/>
            <person name="Walker E.A."/>
            <person name="Koch F."/>
            <person name="Burson A.M."/>
            <person name="Marcoval M.A."/>
            <person name="Tang Y.Z."/>
            <person name="Lecleir G.R."/>
            <person name="Coyne K.J."/>
            <person name="Berg G.M."/>
            <person name="Bertrand E.M."/>
            <person name="Saito M.A."/>
            <person name="Gladyshev V.N."/>
            <person name="Grigoriev I.V."/>
        </authorList>
    </citation>
    <scope>NUCLEOTIDE SEQUENCE [LARGE SCALE GENOMIC DNA]</scope>
    <source>
        <strain evidence="10">CCMP 1984</strain>
    </source>
</reference>
<feature type="compositionally biased region" description="Low complexity" evidence="7">
    <location>
        <begin position="966"/>
        <end position="989"/>
    </location>
</feature>
<dbReference type="InterPro" id="IPR036961">
    <property type="entry name" value="Kinesin_motor_dom_sf"/>
</dbReference>
<dbReference type="PROSITE" id="PS00411">
    <property type="entry name" value="KINESIN_MOTOR_1"/>
    <property type="match status" value="1"/>
</dbReference>
<feature type="compositionally biased region" description="Basic and acidic residues" evidence="7">
    <location>
        <begin position="953"/>
        <end position="965"/>
    </location>
</feature>
<feature type="compositionally biased region" description="Pro residues" evidence="7">
    <location>
        <begin position="910"/>
        <end position="920"/>
    </location>
</feature>
<dbReference type="SMART" id="SM00129">
    <property type="entry name" value="KISc"/>
    <property type="match status" value="1"/>
</dbReference>
<dbReference type="GO" id="GO:0005737">
    <property type="term" value="C:cytoplasm"/>
    <property type="evidence" value="ECO:0007669"/>
    <property type="project" value="UniProtKB-SubCell"/>
</dbReference>
<gene>
    <name evidence="9" type="ORF">AURANDRAFT_62293</name>
</gene>
<keyword evidence="6" id="KW-0505">Motor protein</keyword>
<feature type="compositionally biased region" description="Basic and acidic residues" evidence="7">
    <location>
        <begin position="549"/>
        <end position="595"/>
    </location>
</feature>
<dbReference type="eggNOG" id="KOG0244">
    <property type="taxonomic scope" value="Eukaryota"/>
</dbReference>
<feature type="region of interest" description="Disordered" evidence="7">
    <location>
        <begin position="677"/>
        <end position="696"/>
    </location>
</feature>
<dbReference type="OMA" id="NERSWSA"/>
<evidence type="ECO:0000256" key="1">
    <source>
        <dbReference type="ARBA" id="ARBA00004496"/>
    </source>
</evidence>
<dbReference type="PROSITE" id="PS50067">
    <property type="entry name" value="KINESIN_MOTOR_2"/>
    <property type="match status" value="1"/>
</dbReference>
<dbReference type="GeneID" id="20223827"/>
<feature type="compositionally biased region" description="Basic and acidic residues" evidence="7">
    <location>
        <begin position="677"/>
        <end position="693"/>
    </location>
</feature>
<evidence type="ECO:0000259" key="8">
    <source>
        <dbReference type="PROSITE" id="PS50067"/>
    </source>
</evidence>
<evidence type="ECO:0000256" key="3">
    <source>
        <dbReference type="ARBA" id="ARBA00022741"/>
    </source>
</evidence>
<comment type="subcellular location">
    <subcellularLocation>
        <location evidence="1">Cytoplasm</location>
    </subcellularLocation>
</comment>
<dbReference type="GO" id="GO:0005524">
    <property type="term" value="F:ATP binding"/>
    <property type="evidence" value="ECO:0007669"/>
    <property type="project" value="UniProtKB-UniRule"/>
</dbReference>
<dbReference type="GO" id="GO:0007052">
    <property type="term" value="P:mitotic spindle organization"/>
    <property type="evidence" value="ECO:0007669"/>
    <property type="project" value="TreeGrafter"/>
</dbReference>
<dbReference type="KEGG" id="aaf:AURANDRAFT_62293"/>
<proteinExistence type="inferred from homology"/>
<feature type="region of interest" description="Disordered" evidence="7">
    <location>
        <begin position="726"/>
        <end position="749"/>
    </location>
</feature>
<feature type="compositionally biased region" description="Pro residues" evidence="7">
    <location>
        <begin position="798"/>
        <end position="810"/>
    </location>
</feature>
<dbReference type="GO" id="GO:0008017">
    <property type="term" value="F:microtubule binding"/>
    <property type="evidence" value="ECO:0007669"/>
    <property type="project" value="InterPro"/>
</dbReference>
<evidence type="ECO:0000256" key="6">
    <source>
        <dbReference type="PROSITE-ProRule" id="PRU00283"/>
    </source>
</evidence>
<dbReference type="InterPro" id="IPR027640">
    <property type="entry name" value="Kinesin-like_fam"/>
</dbReference>
<evidence type="ECO:0000256" key="7">
    <source>
        <dbReference type="SAM" id="MobiDB-lite"/>
    </source>
</evidence>
<accession>F0Y1B6</accession>
<dbReference type="GO" id="GO:0051231">
    <property type="term" value="P:spindle elongation"/>
    <property type="evidence" value="ECO:0007669"/>
    <property type="project" value="TreeGrafter"/>
</dbReference>
<feature type="compositionally biased region" description="Pro residues" evidence="7">
    <location>
        <begin position="872"/>
        <end position="881"/>
    </location>
</feature>
<feature type="binding site" evidence="6">
    <location>
        <begin position="25"/>
        <end position="32"/>
    </location>
    <ligand>
        <name>ATP</name>
        <dbReference type="ChEBI" id="CHEBI:30616"/>
    </ligand>
</feature>
<keyword evidence="2" id="KW-0963">Cytoplasm</keyword>
<dbReference type="OrthoDB" id="3176171at2759"/>
<dbReference type="GO" id="GO:0003777">
    <property type="term" value="F:microtubule motor activity"/>
    <property type="evidence" value="ECO:0007669"/>
    <property type="project" value="InterPro"/>
</dbReference>
<dbReference type="RefSeq" id="XP_009034533.1">
    <property type="nucleotide sequence ID" value="XM_009036285.1"/>
</dbReference>
<keyword evidence="10" id="KW-1185">Reference proteome</keyword>
<feature type="compositionally biased region" description="Low complexity" evidence="7">
    <location>
        <begin position="940"/>
        <end position="951"/>
    </location>
</feature>
<keyword evidence="5" id="KW-0175">Coiled coil</keyword>
<dbReference type="InParanoid" id="F0Y1B6"/>
<keyword evidence="3 6" id="KW-0547">Nucleotide-binding</keyword>
<comment type="similarity">
    <text evidence="6">Belongs to the TRAFAC class myosin-kinesin ATPase superfamily. Kinesin family.</text>
</comment>
<feature type="domain" description="Kinesin motor" evidence="8">
    <location>
        <begin position="1"/>
        <end position="253"/>
    </location>
</feature>
<feature type="region of interest" description="Disordered" evidence="7">
    <location>
        <begin position="905"/>
        <end position="1042"/>
    </location>
</feature>
<evidence type="ECO:0000313" key="10">
    <source>
        <dbReference type="Proteomes" id="UP000002729"/>
    </source>
</evidence>
<dbReference type="Pfam" id="PF00225">
    <property type="entry name" value="Kinesin"/>
    <property type="match status" value="1"/>
</dbReference>
<feature type="compositionally biased region" description="Acidic residues" evidence="7">
    <location>
        <begin position="427"/>
        <end position="441"/>
    </location>
</feature>
<dbReference type="Proteomes" id="UP000002729">
    <property type="component" value="Unassembled WGS sequence"/>
</dbReference>
<dbReference type="AlphaFoldDB" id="F0Y1B6"/>
<dbReference type="EMBL" id="GL833123">
    <property type="protein sequence ID" value="EGB10968.1"/>
    <property type="molecule type" value="Genomic_DNA"/>
</dbReference>
<dbReference type="PRINTS" id="PR00380">
    <property type="entry name" value="KINESINHEAVY"/>
</dbReference>
<feature type="compositionally biased region" description="Basic and acidic residues" evidence="7">
    <location>
        <begin position="405"/>
        <end position="416"/>
    </location>
</feature>
<dbReference type="InterPro" id="IPR027417">
    <property type="entry name" value="P-loop_NTPase"/>
</dbReference>
<evidence type="ECO:0000256" key="2">
    <source>
        <dbReference type="ARBA" id="ARBA00022490"/>
    </source>
</evidence>
<protein>
    <recommendedName>
        <fullName evidence="8">Kinesin motor domain-containing protein</fullName>
    </recommendedName>
</protein>
<feature type="compositionally biased region" description="Basic and acidic residues" evidence="7">
    <location>
        <begin position="726"/>
        <end position="741"/>
    </location>
</feature>
<dbReference type="PANTHER" id="PTHR47969">
    <property type="entry name" value="CHROMOSOME-ASSOCIATED KINESIN KIF4A-RELATED"/>
    <property type="match status" value="1"/>
</dbReference>
<dbReference type="SUPFAM" id="SSF52540">
    <property type="entry name" value="P-loop containing nucleoside triphosphate hydrolases"/>
    <property type="match status" value="1"/>
</dbReference>
<feature type="region of interest" description="Disordered" evidence="7">
    <location>
        <begin position="785"/>
        <end position="889"/>
    </location>
</feature>
<feature type="region of interest" description="Disordered" evidence="7">
    <location>
        <begin position="405"/>
        <end position="441"/>
    </location>
</feature>
<name>F0Y1B6_AURAN</name>
<feature type="region of interest" description="Disordered" evidence="7">
    <location>
        <begin position="630"/>
        <end position="661"/>
    </location>
</feature>
<evidence type="ECO:0000313" key="9">
    <source>
        <dbReference type="EMBL" id="EGB10968.1"/>
    </source>
</evidence>
<dbReference type="GO" id="GO:0007018">
    <property type="term" value="P:microtubule-based movement"/>
    <property type="evidence" value="ECO:0007669"/>
    <property type="project" value="InterPro"/>
</dbReference>
<organism evidence="10">
    <name type="scientific">Aureococcus anophagefferens</name>
    <name type="common">Harmful bloom alga</name>
    <dbReference type="NCBI Taxonomy" id="44056"/>
    <lineage>
        <taxon>Eukaryota</taxon>
        <taxon>Sar</taxon>
        <taxon>Stramenopiles</taxon>
        <taxon>Ochrophyta</taxon>
        <taxon>Pelagophyceae</taxon>
        <taxon>Pelagomonadales</taxon>
        <taxon>Pelagomonadaceae</taxon>
        <taxon>Aureococcus</taxon>
    </lineage>
</organism>
<keyword evidence="4 6" id="KW-0067">ATP-binding</keyword>
<dbReference type="InterPro" id="IPR019821">
    <property type="entry name" value="Kinesin_motor_CS"/>
</dbReference>
<evidence type="ECO:0000256" key="4">
    <source>
        <dbReference type="ARBA" id="ARBA00022840"/>
    </source>
</evidence>
<feature type="compositionally biased region" description="Basic and acidic residues" evidence="7">
    <location>
        <begin position="922"/>
        <end position="932"/>
    </location>
</feature>
<dbReference type="Gene3D" id="3.40.850.10">
    <property type="entry name" value="Kinesin motor domain"/>
    <property type="match status" value="1"/>
</dbReference>
<dbReference type="PANTHER" id="PTHR47969:SF15">
    <property type="entry name" value="CHROMOSOME-ASSOCIATED KINESIN KIF4A-RELATED"/>
    <property type="match status" value="1"/>
</dbReference>